<feature type="compositionally biased region" description="Polar residues" evidence="3">
    <location>
        <begin position="271"/>
        <end position="286"/>
    </location>
</feature>
<dbReference type="SUPFAM" id="SSF48371">
    <property type="entry name" value="ARM repeat"/>
    <property type="match status" value="1"/>
</dbReference>
<dbReference type="GO" id="GO:0005737">
    <property type="term" value="C:cytoplasm"/>
    <property type="evidence" value="ECO:0007669"/>
    <property type="project" value="TreeGrafter"/>
</dbReference>
<evidence type="ECO:0000256" key="2">
    <source>
        <dbReference type="PROSITE-ProRule" id="PRU00317"/>
    </source>
</evidence>
<dbReference type="Proteomes" id="UP000016088">
    <property type="component" value="Unassembled WGS sequence"/>
</dbReference>
<evidence type="ECO:0000313" key="5">
    <source>
        <dbReference type="EMBL" id="EPX72170.1"/>
    </source>
</evidence>
<feature type="compositionally biased region" description="Polar residues" evidence="3">
    <location>
        <begin position="219"/>
        <end position="262"/>
    </location>
</feature>
<feature type="repeat" description="Pumilio" evidence="2">
    <location>
        <begin position="364"/>
        <end position="400"/>
    </location>
</feature>
<proteinExistence type="predicted"/>
<evidence type="ECO:0000259" key="4">
    <source>
        <dbReference type="PROSITE" id="PS50303"/>
    </source>
</evidence>
<keyword evidence="6" id="KW-1185">Reference proteome</keyword>
<dbReference type="InterPro" id="IPR016024">
    <property type="entry name" value="ARM-type_fold"/>
</dbReference>
<dbReference type="InterPro" id="IPR001313">
    <property type="entry name" value="Pumilio_RNA-bd_rpt"/>
</dbReference>
<dbReference type="InterPro" id="IPR033712">
    <property type="entry name" value="Pumilio_RNA-bd"/>
</dbReference>
<keyword evidence="1" id="KW-0677">Repeat</keyword>
<dbReference type="PANTHER" id="PTHR12537:SF13">
    <property type="entry name" value="PUMILIO HOMOLOGY DOMAIN FAMILY MEMBER 4"/>
    <property type="match status" value="1"/>
</dbReference>
<reference evidence="5 6" key="1">
    <citation type="journal article" date="2011" name="Science">
        <title>Comparative functional genomics of the fission yeasts.</title>
        <authorList>
            <person name="Rhind N."/>
            <person name="Chen Z."/>
            <person name="Yassour M."/>
            <person name="Thompson D.A."/>
            <person name="Haas B.J."/>
            <person name="Habib N."/>
            <person name="Wapinski I."/>
            <person name="Roy S."/>
            <person name="Lin M.F."/>
            <person name="Heiman D.I."/>
            <person name="Young S.K."/>
            <person name="Furuya K."/>
            <person name="Guo Y."/>
            <person name="Pidoux A."/>
            <person name="Chen H.M."/>
            <person name="Robbertse B."/>
            <person name="Goldberg J.M."/>
            <person name="Aoki K."/>
            <person name="Bayne E.H."/>
            <person name="Berlin A.M."/>
            <person name="Desjardins C.A."/>
            <person name="Dobbs E."/>
            <person name="Dukaj L."/>
            <person name="Fan L."/>
            <person name="FitzGerald M.G."/>
            <person name="French C."/>
            <person name="Gujja S."/>
            <person name="Hansen K."/>
            <person name="Keifenheim D."/>
            <person name="Levin J.Z."/>
            <person name="Mosher R.A."/>
            <person name="Mueller C.A."/>
            <person name="Pfiffner J."/>
            <person name="Priest M."/>
            <person name="Russ C."/>
            <person name="Smialowska A."/>
            <person name="Swoboda P."/>
            <person name="Sykes S.M."/>
            <person name="Vaughn M."/>
            <person name="Vengrova S."/>
            <person name="Yoder R."/>
            <person name="Zeng Q."/>
            <person name="Allshire R."/>
            <person name="Baulcombe D."/>
            <person name="Birren B.W."/>
            <person name="Brown W."/>
            <person name="Ekwall K."/>
            <person name="Kellis M."/>
            <person name="Leatherwood J."/>
            <person name="Levin H."/>
            <person name="Margalit H."/>
            <person name="Martienssen R."/>
            <person name="Nieduszynski C.A."/>
            <person name="Spatafora J.W."/>
            <person name="Friedman N."/>
            <person name="Dalgaard J.Z."/>
            <person name="Baumann P."/>
            <person name="Niki H."/>
            <person name="Regev A."/>
            <person name="Nusbaum C."/>
        </authorList>
    </citation>
    <scope>NUCLEOTIDE SEQUENCE [LARGE SCALE GENOMIC DNA]</scope>
    <source>
        <strain evidence="6">yFS286</strain>
    </source>
</reference>
<feature type="repeat" description="Pumilio" evidence="2">
    <location>
        <begin position="474"/>
        <end position="509"/>
    </location>
</feature>
<feature type="repeat" description="Pumilio" evidence="2">
    <location>
        <begin position="618"/>
        <end position="655"/>
    </location>
</feature>
<evidence type="ECO:0000256" key="3">
    <source>
        <dbReference type="SAM" id="MobiDB-lite"/>
    </source>
</evidence>
<dbReference type="Pfam" id="PF00806">
    <property type="entry name" value="PUF"/>
    <property type="match status" value="8"/>
</dbReference>
<dbReference type="OrthoDB" id="668540at2759"/>
<dbReference type="AlphaFoldDB" id="S9R161"/>
<organism evidence="5 6">
    <name type="scientific">Schizosaccharomyces octosporus (strain yFS286)</name>
    <name type="common">Fission yeast</name>
    <name type="synonym">Octosporomyces octosporus</name>
    <dbReference type="NCBI Taxonomy" id="483514"/>
    <lineage>
        <taxon>Eukaryota</taxon>
        <taxon>Fungi</taxon>
        <taxon>Dikarya</taxon>
        <taxon>Ascomycota</taxon>
        <taxon>Taphrinomycotina</taxon>
        <taxon>Schizosaccharomycetes</taxon>
        <taxon>Schizosaccharomycetales</taxon>
        <taxon>Schizosaccharomycetaceae</taxon>
        <taxon>Schizosaccharomyces</taxon>
    </lineage>
</organism>
<dbReference type="InterPro" id="IPR033133">
    <property type="entry name" value="PUM-HD"/>
</dbReference>
<gene>
    <name evidence="5" type="ORF">SOCG_04863</name>
</gene>
<dbReference type="GO" id="GO:0003729">
    <property type="term" value="F:mRNA binding"/>
    <property type="evidence" value="ECO:0007669"/>
    <property type="project" value="TreeGrafter"/>
</dbReference>
<dbReference type="eggNOG" id="KOG2049">
    <property type="taxonomic scope" value="Eukaryota"/>
</dbReference>
<dbReference type="FunFam" id="1.25.10.10:FF:000237">
    <property type="entry name" value="Pumilio homolog 9"/>
    <property type="match status" value="1"/>
</dbReference>
<dbReference type="RefSeq" id="XP_013019464.1">
    <property type="nucleotide sequence ID" value="XM_013164010.1"/>
</dbReference>
<feature type="compositionally biased region" description="Low complexity" evidence="3">
    <location>
        <begin position="194"/>
        <end position="218"/>
    </location>
</feature>
<dbReference type="InterPro" id="IPR011989">
    <property type="entry name" value="ARM-like"/>
</dbReference>
<dbReference type="OMA" id="AKTFDQK"/>
<accession>S9R161</accession>
<feature type="repeat" description="Pumilio" evidence="2">
    <location>
        <begin position="510"/>
        <end position="545"/>
    </location>
</feature>
<dbReference type="GeneID" id="25033823"/>
<dbReference type="PROSITE" id="PS50302">
    <property type="entry name" value="PUM"/>
    <property type="match status" value="7"/>
</dbReference>
<protein>
    <submittedName>
        <fullName evidence="5">RNA-binding protein</fullName>
    </submittedName>
</protein>
<feature type="region of interest" description="Disordered" evidence="3">
    <location>
        <begin position="30"/>
        <end position="59"/>
    </location>
</feature>
<dbReference type="EMBL" id="KE503207">
    <property type="protein sequence ID" value="EPX72170.1"/>
    <property type="molecule type" value="Genomic_DNA"/>
</dbReference>
<feature type="repeat" description="Pumilio" evidence="2">
    <location>
        <begin position="546"/>
        <end position="581"/>
    </location>
</feature>
<dbReference type="VEuPathDB" id="FungiDB:SOCG_04863"/>
<feature type="domain" description="PUM-HD" evidence="4">
    <location>
        <begin position="341"/>
        <end position="681"/>
    </location>
</feature>
<dbReference type="CDD" id="cd07920">
    <property type="entry name" value="Pumilio"/>
    <property type="match status" value="1"/>
</dbReference>
<sequence>MSEQSSLPQPSPMSAEYSLPTLSSAYSELENKHALKSPPWDPSKASTGSKLKDGTIPSFPSSMTSSESYVGYGAFGNRSNSLSRTPNLGSYSFATSTFTPYQLFHSSSSSSLVPQPTSAPSISSGSGAVAAPVLSNGLGATCLATPAAPVGPTAPASSGPSYSRLGSKHLSSSILQMNTTMDDIPVLLRRPNLSSYPSSSASSNQGSRRSLSVSNSNLKRPTSTPYASNSGVATPSPANAHRLSTPTLSPRLNHATSANTAPAYNGDSGPYPSSKTPSSFQSLRSSGSPFLTDSFTPSLTASFTSTASSGSNDSAPPLPPNALGIPAAGIPTTLLDPSALCVPAYMPEEANAQPAVSSTVAPFSFPSNNILSFCKDQHGCRYLQRLLEKKNPAYVDVVFNETQAYLPVLMVDAFGNYLCQKLFEHVSDAQRSKFVQTIAPKLVPISFNMHGTRALQKIIDLVSSPGQVSCIVDALRPNVVMLTKDLNGNHVIQKCLNRFSHEDCQFIFDAICNDPVDVSTHRHGCCVVQRCFDHASPAQIEQLVQHIIPHALLLVQDAFGNYVLQYVLELNNPSHTETIVNHFISKVRVLSTQKFSSNVIEKCIFYSPFPLKEKLIDELMDEKFLAKMLKDSFANYVIQTALDNADPKQRMKLAERIKPLIPSIKNTPCGRRIISKLERQRHSSKEKE</sequence>
<name>S9R161_SCHOY</name>
<evidence type="ECO:0000313" key="6">
    <source>
        <dbReference type="Proteomes" id="UP000016088"/>
    </source>
</evidence>
<feature type="region of interest" description="Disordered" evidence="3">
    <location>
        <begin position="194"/>
        <end position="286"/>
    </location>
</feature>
<evidence type="ECO:0000256" key="1">
    <source>
        <dbReference type="ARBA" id="ARBA00022737"/>
    </source>
</evidence>
<dbReference type="PANTHER" id="PTHR12537">
    <property type="entry name" value="RNA BINDING PROTEIN PUMILIO-RELATED"/>
    <property type="match status" value="1"/>
</dbReference>
<dbReference type="HOGENOM" id="CLU_403933_0_0_1"/>
<feature type="repeat" description="Pumilio" evidence="2">
    <location>
        <begin position="401"/>
        <end position="436"/>
    </location>
</feature>
<feature type="repeat" description="Pumilio" evidence="2">
    <location>
        <begin position="437"/>
        <end position="473"/>
    </location>
</feature>
<dbReference type="GO" id="GO:0010608">
    <property type="term" value="P:post-transcriptional regulation of gene expression"/>
    <property type="evidence" value="ECO:0007669"/>
    <property type="project" value="TreeGrafter"/>
</dbReference>
<dbReference type="SMART" id="SM00025">
    <property type="entry name" value="Pumilio"/>
    <property type="match status" value="8"/>
</dbReference>
<dbReference type="Gene3D" id="1.25.10.10">
    <property type="entry name" value="Leucine-rich Repeat Variant"/>
    <property type="match status" value="1"/>
</dbReference>
<dbReference type="PROSITE" id="PS50303">
    <property type="entry name" value="PUM_HD"/>
    <property type="match status" value="1"/>
</dbReference>